<evidence type="ECO:0000256" key="7">
    <source>
        <dbReference type="ARBA" id="ARBA00023136"/>
    </source>
</evidence>
<dbReference type="AlphaFoldDB" id="A0A643C1X1"/>
<comment type="similarity">
    <text evidence="2">Belongs to the immunoglobulin superfamily. LISCH7 family.</text>
</comment>
<evidence type="ECO:0000256" key="4">
    <source>
        <dbReference type="ARBA" id="ARBA00022692"/>
    </source>
</evidence>
<comment type="subcellular location">
    <subcellularLocation>
        <location evidence="1">Cell junction</location>
        <location evidence="1">Tight junction</location>
    </subcellularLocation>
    <subcellularLocation>
        <location evidence="10">Endomembrane system</location>
        <topology evidence="10">Single-pass type I membrane protein</topology>
    </subcellularLocation>
</comment>
<keyword evidence="6 12" id="KW-1133">Transmembrane helix</keyword>
<feature type="transmembrane region" description="Helical" evidence="12">
    <location>
        <begin position="552"/>
        <end position="576"/>
    </location>
</feature>
<evidence type="ECO:0000256" key="11">
    <source>
        <dbReference type="SAM" id="MobiDB-lite"/>
    </source>
</evidence>
<comment type="caution">
    <text evidence="14">The sequence shown here is derived from an EMBL/GenBank/DDBJ whole genome shotgun (WGS) entry which is preliminary data.</text>
</comment>
<dbReference type="InterPro" id="IPR036179">
    <property type="entry name" value="Ig-like_dom_sf"/>
</dbReference>
<sequence>MKHHNNLAIIKTNHQPPRKLQSALSPFGQTVHPLLFLWLVEGLDRLNVHLFRTTSELSLTGQARSQHLGSPSWIPRLTAAVLERTPSHTQRPMLQVELQSRGCGLGQGGLAQRSERELGRFDGCFGIVVVEDHLRYMNEMLEMNHKWEAGTRTVAKGLVCGYRKGGSSLRSFEKHISYGLTKENGIYVSTKNPTRKMTAAESRGDSRSGRLTLGCLRVALYGQQRWTGGGRYLPAELDRSSCRAARSERKAGGFFGEAVRPEPAADEDRHSVPGAPELKGTGESRHGPRAALTLAAALHLAPSRPFRNSPRFWIFQSTNLRRLTEWVCQLEIHLRHEIKERIKEKYQATKPVLTLVKGVCAVSVPTLPWLSGVFACVQCFYCPMNRSRSPLRDLPKVCLQHCLPLLAAGCVSLLVTVQHTERYVTLFASVVLKCDYTTSAQLQDVVVTWRFKSFCKDPIFDYYSASYQAALSLGQDPSNDCNDSQREVRIVAQRRGQNEPVLGVDYRQRKITIQNRADLVINEVMWWDHGVYYCTIEAPGDTSGDPDKEVKLIVLHWLTVIFIILGALLLLLLIGVCWCQCCPQYCCCYLRCPCCPTRCCCPEEALAHHRYMKQAQALGPQMIEKPLYWGADRSSQFSSYPMNPLLQRDLSLRSSLPEVPVTQTTAHPPITNGVLEYLEKELRNLNPAQPLPADLQGRSGHPRSMLTSNSSRQQWLPPPPPGPWDLREGRRQHRYSDFQQEHRDPEPQRWALEQRELGRLRSGRHRGSRQRGPRGSARGHQRRRHRSYSPPLPSGLSSWSSEEEEEKERQPRNWGPRRRRRSRSPNWPEEKPPSYRSLDVTPGKNGRKKGSVQRRSDTCATSGCCKSVCKGLRPTPNPSGKYR</sequence>
<proteinExistence type="inferred from homology"/>
<dbReference type="InterPro" id="IPR051874">
    <property type="entry name" value="Ig-like_domain-LISCH7"/>
</dbReference>
<evidence type="ECO:0000313" key="15">
    <source>
        <dbReference type="Proteomes" id="UP000437017"/>
    </source>
</evidence>
<evidence type="ECO:0000256" key="6">
    <source>
        <dbReference type="ARBA" id="ARBA00022989"/>
    </source>
</evidence>
<evidence type="ECO:0000256" key="12">
    <source>
        <dbReference type="SAM" id="Phobius"/>
    </source>
</evidence>
<dbReference type="Proteomes" id="UP000437017">
    <property type="component" value="Unassembled WGS sequence"/>
</dbReference>
<dbReference type="GO" id="GO:0012505">
    <property type="term" value="C:endomembrane system"/>
    <property type="evidence" value="ECO:0007669"/>
    <property type="project" value="UniProtKB-SubCell"/>
</dbReference>
<dbReference type="InterPro" id="IPR007110">
    <property type="entry name" value="Ig-like_dom"/>
</dbReference>
<evidence type="ECO:0000256" key="9">
    <source>
        <dbReference type="ARBA" id="ARBA00023319"/>
    </source>
</evidence>
<feature type="region of interest" description="Disordered" evidence="11">
    <location>
        <begin position="757"/>
        <end position="883"/>
    </location>
</feature>
<dbReference type="InterPro" id="IPR003599">
    <property type="entry name" value="Ig_sub"/>
</dbReference>
<dbReference type="Pfam" id="PF05624">
    <property type="entry name" value="LSR"/>
    <property type="match status" value="1"/>
</dbReference>
<dbReference type="Gene3D" id="2.60.40.10">
    <property type="entry name" value="Immunoglobulins"/>
    <property type="match status" value="1"/>
</dbReference>
<dbReference type="GO" id="GO:0005886">
    <property type="term" value="C:plasma membrane"/>
    <property type="evidence" value="ECO:0007669"/>
    <property type="project" value="TreeGrafter"/>
</dbReference>
<dbReference type="PANTHER" id="PTHR15923:SF3">
    <property type="entry name" value="IMMUNOGLOBULIN-LIKE DOMAIN-CONTAINING RECEPTOR 1"/>
    <property type="match status" value="1"/>
</dbReference>
<keyword evidence="7 12" id="KW-0472">Membrane</keyword>
<evidence type="ECO:0000256" key="3">
    <source>
        <dbReference type="ARBA" id="ARBA00022427"/>
    </source>
</evidence>
<feature type="compositionally biased region" description="Basic residues" evidence="11">
    <location>
        <begin position="761"/>
        <end position="787"/>
    </location>
</feature>
<keyword evidence="9" id="KW-0393">Immunoglobulin domain</keyword>
<dbReference type="InterPro" id="IPR008664">
    <property type="entry name" value="LISCH7"/>
</dbReference>
<evidence type="ECO:0000256" key="1">
    <source>
        <dbReference type="ARBA" id="ARBA00004435"/>
    </source>
</evidence>
<keyword evidence="15" id="KW-1185">Reference proteome</keyword>
<dbReference type="SMART" id="SM00409">
    <property type="entry name" value="IG"/>
    <property type="match status" value="1"/>
</dbReference>
<keyword evidence="4 12" id="KW-0812">Transmembrane</keyword>
<dbReference type="PROSITE" id="PS50835">
    <property type="entry name" value="IG_LIKE"/>
    <property type="match status" value="1"/>
</dbReference>
<dbReference type="OrthoDB" id="9944507at2759"/>
<organism evidence="14 15">
    <name type="scientific">Balaenoptera physalus</name>
    <name type="common">Fin whale</name>
    <name type="synonym">Balaena physalus</name>
    <dbReference type="NCBI Taxonomy" id="9770"/>
    <lineage>
        <taxon>Eukaryota</taxon>
        <taxon>Metazoa</taxon>
        <taxon>Chordata</taxon>
        <taxon>Craniata</taxon>
        <taxon>Vertebrata</taxon>
        <taxon>Euteleostomi</taxon>
        <taxon>Mammalia</taxon>
        <taxon>Eutheria</taxon>
        <taxon>Laurasiatheria</taxon>
        <taxon>Artiodactyla</taxon>
        <taxon>Whippomorpha</taxon>
        <taxon>Cetacea</taxon>
        <taxon>Mysticeti</taxon>
        <taxon>Balaenopteridae</taxon>
        <taxon>Balaenoptera</taxon>
    </lineage>
</organism>
<dbReference type="InterPro" id="IPR013783">
    <property type="entry name" value="Ig-like_fold"/>
</dbReference>
<keyword evidence="5" id="KW-0965">Cell junction</keyword>
<keyword evidence="8" id="KW-1015">Disulfide bond</keyword>
<feature type="compositionally biased region" description="Polar residues" evidence="11">
    <location>
        <begin position="705"/>
        <end position="714"/>
    </location>
</feature>
<dbReference type="EMBL" id="SGJD01002922">
    <property type="protein sequence ID" value="KAB0394030.1"/>
    <property type="molecule type" value="Genomic_DNA"/>
</dbReference>
<evidence type="ECO:0000256" key="8">
    <source>
        <dbReference type="ARBA" id="ARBA00023157"/>
    </source>
</evidence>
<gene>
    <name evidence="14" type="ORF">E2I00_014400</name>
</gene>
<name>A0A643C1X1_BALPH</name>
<evidence type="ECO:0000256" key="10">
    <source>
        <dbReference type="ARBA" id="ARBA00046288"/>
    </source>
</evidence>
<feature type="region of interest" description="Disordered" evidence="11">
    <location>
        <begin position="688"/>
        <end position="728"/>
    </location>
</feature>
<dbReference type="SUPFAM" id="SSF48726">
    <property type="entry name" value="Immunoglobulin"/>
    <property type="match status" value="1"/>
</dbReference>
<evidence type="ECO:0000256" key="5">
    <source>
        <dbReference type="ARBA" id="ARBA00022949"/>
    </source>
</evidence>
<accession>A0A643C1X1</accession>
<dbReference type="GO" id="GO:0070506">
    <property type="term" value="F:high-density lipoprotein particle receptor activity"/>
    <property type="evidence" value="ECO:0007669"/>
    <property type="project" value="TreeGrafter"/>
</dbReference>
<dbReference type="PANTHER" id="PTHR15923">
    <property type="entry name" value="TRANSMEMBRANE AND IMMUNOGLOBULIN DOMAIN-CONTAINING PROTEIN"/>
    <property type="match status" value="1"/>
</dbReference>
<feature type="region of interest" description="Disordered" evidence="11">
    <location>
        <begin position="259"/>
        <end position="286"/>
    </location>
</feature>
<evidence type="ECO:0000256" key="2">
    <source>
        <dbReference type="ARBA" id="ARBA00009491"/>
    </source>
</evidence>
<evidence type="ECO:0000313" key="14">
    <source>
        <dbReference type="EMBL" id="KAB0394030.1"/>
    </source>
</evidence>
<feature type="domain" description="Ig-like" evidence="13">
    <location>
        <begin position="395"/>
        <end position="551"/>
    </location>
</feature>
<protein>
    <recommendedName>
        <fullName evidence="13">Ig-like domain-containing protein</fullName>
    </recommendedName>
</protein>
<reference evidence="14 15" key="1">
    <citation type="journal article" date="2019" name="PLoS ONE">
        <title>Genomic analyses reveal an absence of contemporary introgressive admixture between fin whales and blue whales, despite known hybrids.</title>
        <authorList>
            <person name="Westbury M.V."/>
            <person name="Petersen B."/>
            <person name="Lorenzen E.D."/>
        </authorList>
    </citation>
    <scope>NUCLEOTIDE SEQUENCE [LARGE SCALE GENOMIC DNA]</scope>
    <source>
        <strain evidence="14">FinWhale-01</strain>
    </source>
</reference>
<dbReference type="GO" id="GO:0005923">
    <property type="term" value="C:bicellular tight junction"/>
    <property type="evidence" value="ECO:0007669"/>
    <property type="project" value="UniProtKB-SubCell"/>
</dbReference>
<keyword evidence="3" id="KW-0796">Tight junction</keyword>
<evidence type="ECO:0000259" key="13">
    <source>
        <dbReference type="PROSITE" id="PS50835"/>
    </source>
</evidence>